<evidence type="ECO:0000313" key="1">
    <source>
        <dbReference type="EMBL" id="QGX04040.1"/>
    </source>
</evidence>
<reference evidence="2" key="1">
    <citation type="submission" date="2016-12" db="EMBL/GenBank/DDBJ databases">
        <title>Complete Genome Sequence of Beggiatoa leptomitiformis D-401.</title>
        <authorList>
            <person name="Fomenkov A."/>
            <person name="Vincze T."/>
            <person name="Grabovich M."/>
            <person name="Anton B.P."/>
            <person name="Dubinina G."/>
            <person name="Orlova M."/>
            <person name="Belousova E."/>
            <person name="Roberts R.J."/>
        </authorList>
    </citation>
    <scope>NUCLEOTIDE SEQUENCE [LARGE SCALE GENOMIC DNA]</scope>
    <source>
        <strain evidence="2">D-401</strain>
    </source>
</reference>
<dbReference type="AlphaFoldDB" id="A0A650GCR8"/>
<dbReference type="RefSeq" id="WP_161575419.1">
    <property type="nucleotide sequence ID" value="NZ_CP012373.2"/>
</dbReference>
<organism evidence="1 2">
    <name type="scientific">Beggiatoa leptomitoformis</name>
    <dbReference type="NCBI Taxonomy" id="288004"/>
    <lineage>
        <taxon>Bacteria</taxon>
        <taxon>Pseudomonadati</taxon>
        <taxon>Pseudomonadota</taxon>
        <taxon>Gammaproteobacteria</taxon>
        <taxon>Thiotrichales</taxon>
        <taxon>Thiotrichaceae</taxon>
        <taxon>Beggiatoa</taxon>
    </lineage>
</organism>
<name>A0A650GCR8_9GAMM</name>
<dbReference type="EMBL" id="CP018889">
    <property type="protein sequence ID" value="QGX04040.1"/>
    <property type="molecule type" value="Genomic_DNA"/>
</dbReference>
<dbReference type="Proteomes" id="UP000234271">
    <property type="component" value="Chromosome"/>
</dbReference>
<proteinExistence type="predicted"/>
<accession>A0A650GCR8</accession>
<keyword evidence="2" id="KW-1185">Reference proteome</keyword>
<sequence length="47" mass="5527">MLVTKFHLVMPIRQALLDWYLLERPTLKSACTRQAELARQALPSETW</sequence>
<protein>
    <submittedName>
        <fullName evidence="1">Uncharacterized protein</fullName>
    </submittedName>
</protein>
<evidence type="ECO:0000313" key="2">
    <source>
        <dbReference type="Proteomes" id="UP000234271"/>
    </source>
</evidence>
<gene>
    <name evidence="1" type="ORF">BLE401_18445</name>
</gene>